<organism evidence="6 7">
    <name type="scientific">Microbacterium hominis</name>
    <dbReference type="NCBI Taxonomy" id="162426"/>
    <lineage>
        <taxon>Bacteria</taxon>
        <taxon>Bacillati</taxon>
        <taxon>Actinomycetota</taxon>
        <taxon>Actinomycetes</taxon>
        <taxon>Micrococcales</taxon>
        <taxon>Microbacteriaceae</taxon>
        <taxon>Microbacterium</taxon>
    </lineage>
</organism>
<dbReference type="Pfam" id="PF13439">
    <property type="entry name" value="Glyco_transf_4"/>
    <property type="match status" value="1"/>
</dbReference>
<protein>
    <recommendedName>
        <fullName evidence="1">D-inositol 3-phosphate glycosyltransferase</fullName>
    </recommendedName>
</protein>
<feature type="domain" description="Glycosyl transferase family 1" evidence="4">
    <location>
        <begin position="197"/>
        <end position="353"/>
    </location>
</feature>
<dbReference type="GO" id="GO:1901137">
    <property type="term" value="P:carbohydrate derivative biosynthetic process"/>
    <property type="evidence" value="ECO:0007669"/>
    <property type="project" value="UniProtKB-ARBA"/>
</dbReference>
<keyword evidence="3 6" id="KW-0808">Transferase</keyword>
<accession>A0A7D4TRT6</accession>
<evidence type="ECO:0000259" key="4">
    <source>
        <dbReference type="Pfam" id="PF00534"/>
    </source>
</evidence>
<evidence type="ECO:0000256" key="1">
    <source>
        <dbReference type="ARBA" id="ARBA00021292"/>
    </source>
</evidence>
<evidence type="ECO:0000256" key="2">
    <source>
        <dbReference type="ARBA" id="ARBA00022676"/>
    </source>
</evidence>
<dbReference type="Pfam" id="PF00534">
    <property type="entry name" value="Glycos_transf_1"/>
    <property type="match status" value="1"/>
</dbReference>
<dbReference type="GO" id="GO:0016757">
    <property type="term" value="F:glycosyltransferase activity"/>
    <property type="evidence" value="ECO:0007669"/>
    <property type="project" value="UniProtKB-KW"/>
</dbReference>
<dbReference type="PANTHER" id="PTHR45947">
    <property type="entry name" value="SULFOQUINOVOSYL TRANSFERASE SQD2"/>
    <property type="match status" value="1"/>
</dbReference>
<dbReference type="AlphaFoldDB" id="A0A7D4TRT6"/>
<dbReference type="SUPFAM" id="SSF53756">
    <property type="entry name" value="UDP-Glycosyltransferase/glycogen phosphorylase"/>
    <property type="match status" value="1"/>
</dbReference>
<reference evidence="6 7" key="1">
    <citation type="submission" date="2020-05" db="EMBL/GenBank/DDBJ databases">
        <title>Strain PA2F3 complete genome.</title>
        <authorList>
            <person name="Kim Y.-S."/>
            <person name="Kim S.-J."/>
            <person name="Jung H.-k."/>
            <person name="Kim S.-E."/>
            <person name="Kim K.-H."/>
        </authorList>
    </citation>
    <scope>NUCLEOTIDE SEQUENCE [LARGE SCALE GENOMIC DNA]</scope>
    <source>
        <strain evidence="6 7">PA2F3</strain>
    </source>
</reference>
<sequence length="377" mass="40032">MPTEQPMRPQRRVLVWRSALLPSTETFVRHQAQAYPTWDAHLLGSVRVASPIADPGDDVLHGTSPIERVRAALFHRTGISRRLTREIARLRPDVIHAHFARDAAMIRRHARRAGIPFVVTVHGIDVTTWPREPGLAGLVYRARLARVLRDAAAVVAVSQYARTEAVSRGADPDRVSVLPVGIPIATSAPAADLVYDVAFVGRLIEQKGVLDLFDALAEIAAHGRSVRTVVVGDGPLRADLERIARVHGLDVHFTGALPPHAVAETLRTARIFVAPSRANARGGREAFGLVFLEAALAGLPAIAYASGGVPEAVVDGETGVLVPEGDAAALTAALAALLDDPERAAELGARGRARVIATFDVAEGAAALEALYGTLIG</sequence>
<dbReference type="InterPro" id="IPR050194">
    <property type="entry name" value="Glycosyltransferase_grp1"/>
</dbReference>
<proteinExistence type="predicted"/>
<dbReference type="InterPro" id="IPR028098">
    <property type="entry name" value="Glyco_trans_4-like_N"/>
</dbReference>
<feature type="domain" description="Glycosyltransferase subfamily 4-like N-terminal" evidence="5">
    <location>
        <begin position="58"/>
        <end position="184"/>
    </location>
</feature>
<dbReference type="PANTHER" id="PTHR45947:SF3">
    <property type="entry name" value="SULFOQUINOVOSYL TRANSFERASE SQD2"/>
    <property type="match status" value="1"/>
</dbReference>
<dbReference type="Gene3D" id="3.40.50.2000">
    <property type="entry name" value="Glycogen Phosphorylase B"/>
    <property type="match status" value="2"/>
</dbReference>
<evidence type="ECO:0000313" key="6">
    <source>
        <dbReference type="EMBL" id="QKJ20264.1"/>
    </source>
</evidence>
<dbReference type="EMBL" id="CP054038">
    <property type="protein sequence ID" value="QKJ20264.1"/>
    <property type="molecule type" value="Genomic_DNA"/>
</dbReference>
<name>A0A7D4TRT6_9MICO</name>
<dbReference type="InterPro" id="IPR001296">
    <property type="entry name" value="Glyco_trans_1"/>
</dbReference>
<evidence type="ECO:0000313" key="7">
    <source>
        <dbReference type="Proteomes" id="UP000502498"/>
    </source>
</evidence>
<dbReference type="RefSeq" id="WP_172990699.1">
    <property type="nucleotide sequence ID" value="NZ_CP054038.1"/>
</dbReference>
<evidence type="ECO:0000259" key="5">
    <source>
        <dbReference type="Pfam" id="PF13439"/>
    </source>
</evidence>
<evidence type="ECO:0000256" key="3">
    <source>
        <dbReference type="ARBA" id="ARBA00022679"/>
    </source>
</evidence>
<dbReference type="Proteomes" id="UP000502498">
    <property type="component" value="Chromosome"/>
</dbReference>
<keyword evidence="2" id="KW-0328">Glycosyltransferase</keyword>
<gene>
    <name evidence="6" type="ORF">HQM25_13450</name>
</gene>